<accession>A0ACD3QED9</accession>
<evidence type="ECO:0000313" key="2">
    <source>
        <dbReference type="Proteomes" id="UP000793456"/>
    </source>
</evidence>
<dbReference type="EMBL" id="CM011693">
    <property type="protein sequence ID" value="TMS05444.1"/>
    <property type="molecule type" value="Genomic_DNA"/>
</dbReference>
<organism evidence="1 2">
    <name type="scientific">Larimichthys crocea</name>
    <name type="common">Large yellow croaker</name>
    <name type="synonym">Pseudosciaena crocea</name>
    <dbReference type="NCBI Taxonomy" id="215358"/>
    <lineage>
        <taxon>Eukaryota</taxon>
        <taxon>Metazoa</taxon>
        <taxon>Chordata</taxon>
        <taxon>Craniata</taxon>
        <taxon>Vertebrata</taxon>
        <taxon>Euteleostomi</taxon>
        <taxon>Actinopterygii</taxon>
        <taxon>Neopterygii</taxon>
        <taxon>Teleostei</taxon>
        <taxon>Neoteleostei</taxon>
        <taxon>Acanthomorphata</taxon>
        <taxon>Eupercaria</taxon>
        <taxon>Sciaenidae</taxon>
        <taxon>Larimichthys</taxon>
    </lineage>
</organism>
<gene>
    <name evidence="1" type="ORF">E3U43_004694</name>
</gene>
<name>A0ACD3QED9_LARCR</name>
<reference evidence="1" key="1">
    <citation type="submission" date="2018-11" db="EMBL/GenBank/DDBJ databases">
        <title>The sequence and de novo assembly of Larimichthys crocea genome using PacBio and Hi-C technologies.</title>
        <authorList>
            <person name="Xu P."/>
            <person name="Chen B."/>
            <person name="Zhou Z."/>
            <person name="Ke Q."/>
            <person name="Wu Y."/>
            <person name="Bai H."/>
            <person name="Pu F."/>
        </authorList>
    </citation>
    <scope>NUCLEOTIDE SEQUENCE</scope>
    <source>
        <tissue evidence="1">Muscle</tissue>
    </source>
</reference>
<evidence type="ECO:0000313" key="1">
    <source>
        <dbReference type="EMBL" id="TMS05444.1"/>
    </source>
</evidence>
<keyword evidence="2" id="KW-1185">Reference proteome</keyword>
<sequence length="174" mass="18852">MLDKVEPPSIPEGYAMSVAFSALLDLVRGITSMIERELAAEEEAAAEFREAHPDQEWQPQPGAHLVWEEMVSACWCGLLAALSLLLDASTDETATENILKAELTMASLCGRLGLVTPRDAFITAICKASLPPHYALTVLSSNAANLSSKGAALQLRIVILLPFFFIVEDIPRNT</sequence>
<proteinExistence type="predicted"/>
<comment type="caution">
    <text evidence="1">The sequence shown here is derived from an EMBL/GenBank/DDBJ whole genome shotgun (WGS) entry which is preliminary data.</text>
</comment>
<dbReference type="Proteomes" id="UP000793456">
    <property type="component" value="Chromosome XX"/>
</dbReference>
<protein>
    <submittedName>
        <fullName evidence="1">Uncharacterized protein</fullName>
    </submittedName>
</protein>